<dbReference type="PANTHER" id="PTHR42951">
    <property type="entry name" value="METALLO-BETA-LACTAMASE DOMAIN-CONTAINING"/>
    <property type="match status" value="1"/>
</dbReference>
<feature type="signal peptide" evidence="1">
    <location>
        <begin position="1"/>
        <end position="25"/>
    </location>
</feature>
<evidence type="ECO:0000259" key="2">
    <source>
        <dbReference type="SMART" id="SM00849"/>
    </source>
</evidence>
<evidence type="ECO:0000313" key="3">
    <source>
        <dbReference type="EMBL" id="NML29031.1"/>
    </source>
</evidence>
<accession>A0A848GHQ3</accession>
<evidence type="ECO:0000256" key="1">
    <source>
        <dbReference type="SAM" id="SignalP"/>
    </source>
</evidence>
<dbReference type="AlphaFoldDB" id="A0A848GHQ3"/>
<keyword evidence="1" id="KW-0732">Signal</keyword>
<protein>
    <submittedName>
        <fullName evidence="3">MBL fold metallo-hydrolase</fullName>
    </submittedName>
</protein>
<dbReference type="SMART" id="SM00849">
    <property type="entry name" value="Lactamase_B"/>
    <property type="match status" value="1"/>
</dbReference>
<dbReference type="Pfam" id="PF00753">
    <property type="entry name" value="Lactamase_B"/>
    <property type="match status" value="1"/>
</dbReference>
<feature type="domain" description="Metallo-beta-lactamase" evidence="2">
    <location>
        <begin position="287"/>
        <end position="472"/>
    </location>
</feature>
<proteinExistence type="predicted"/>
<dbReference type="InterPro" id="IPR001279">
    <property type="entry name" value="Metallo-B-lactamas"/>
</dbReference>
<feature type="chain" id="PRO_5032854913" evidence="1">
    <location>
        <begin position="26"/>
        <end position="493"/>
    </location>
</feature>
<gene>
    <name evidence="3" type="ORF">HHL15_25105</name>
</gene>
<dbReference type="SUPFAM" id="SSF56281">
    <property type="entry name" value="Metallo-hydrolase/oxidoreductase"/>
    <property type="match status" value="1"/>
</dbReference>
<keyword evidence="3" id="KW-0378">Hydrolase</keyword>
<sequence length="493" mass="52761">MSFPLRPMLGATVALSLLAAFPAQAQTLQSAVRALDAAGTRSIQLTGSGSWFQFGQAPDPSLPWPRFELSRYVADIDYEKAGARVQISRIQALEPGRVRPAPVEQKVDQYVSGPVAWNLPTAAPAGGGAPAPQAQPAAVAERQAEVWSTPQGFLRAALAHKARSRPLKGGGSEVSFTLDGRHRFVGQINARNEVEVVRTWVDNPVLGDTLVETRFSAYRDFGGIPFPGRIERSQGGHPVLDLQVNDVRLNAAAAVEVPPEVASATRQLPVVKVDKLADGVFFLTGGTHHSVLIEQSDHLVVVEAPLNEERSLAVIAKAKETVPGKPIKYLINTHAHFDHSGGLRTFVNEGAAIVTPKANVPYYRKAWSAPRSINPDGLARSRKGALFAEVDGKRVLSDGKRSIEVHSIVGSGHSDAFALVYLPGEKVLVEGDAFTPTAANVPAPARPNPYSVNLYENIRKLGLEVEQIAALHGPRVVTLADLRTAIGEASAAR</sequence>
<dbReference type="Gene3D" id="3.60.15.10">
    <property type="entry name" value="Ribonuclease Z/Hydroxyacylglutathione hydrolase-like"/>
    <property type="match status" value="1"/>
</dbReference>
<evidence type="ECO:0000313" key="4">
    <source>
        <dbReference type="Proteomes" id="UP000580043"/>
    </source>
</evidence>
<dbReference type="PANTHER" id="PTHR42951:SF20">
    <property type="entry name" value="BETA LACTAMASE"/>
    <property type="match status" value="1"/>
</dbReference>
<dbReference type="EMBL" id="JABBGA010000045">
    <property type="protein sequence ID" value="NML29031.1"/>
    <property type="molecule type" value="Genomic_DNA"/>
</dbReference>
<comment type="caution">
    <text evidence="3">The sequence shown here is derived from an EMBL/GenBank/DDBJ whole genome shotgun (WGS) entry which is preliminary data.</text>
</comment>
<reference evidence="3 4" key="1">
    <citation type="submission" date="2020-04" db="EMBL/GenBank/DDBJ databases">
        <title>Zoogloea sp. G-4-1-14 isolated from soil.</title>
        <authorList>
            <person name="Dahal R.H."/>
        </authorList>
    </citation>
    <scope>NUCLEOTIDE SEQUENCE [LARGE SCALE GENOMIC DNA]</scope>
    <source>
        <strain evidence="3 4">G-4-1-14</strain>
    </source>
</reference>
<dbReference type="GO" id="GO:0016787">
    <property type="term" value="F:hydrolase activity"/>
    <property type="evidence" value="ECO:0007669"/>
    <property type="project" value="UniProtKB-KW"/>
</dbReference>
<keyword evidence="4" id="KW-1185">Reference proteome</keyword>
<organism evidence="3 4">
    <name type="scientific">Zoogloea dura</name>
    <dbReference type="NCBI Taxonomy" id="2728840"/>
    <lineage>
        <taxon>Bacteria</taxon>
        <taxon>Pseudomonadati</taxon>
        <taxon>Pseudomonadota</taxon>
        <taxon>Betaproteobacteria</taxon>
        <taxon>Rhodocyclales</taxon>
        <taxon>Zoogloeaceae</taxon>
        <taxon>Zoogloea</taxon>
    </lineage>
</organism>
<name>A0A848GHQ3_9RHOO</name>
<dbReference type="InterPro" id="IPR050855">
    <property type="entry name" value="NDM-1-like"/>
</dbReference>
<dbReference type="InterPro" id="IPR036866">
    <property type="entry name" value="RibonucZ/Hydroxyglut_hydro"/>
</dbReference>
<dbReference type="RefSeq" id="WP_169148530.1">
    <property type="nucleotide sequence ID" value="NZ_JABBGA010000045.1"/>
</dbReference>
<dbReference type="Proteomes" id="UP000580043">
    <property type="component" value="Unassembled WGS sequence"/>
</dbReference>